<reference evidence="2 3" key="2">
    <citation type="submission" date="2024-02" db="EMBL/GenBank/DDBJ databases">
        <title>The Genome Sequence of Enterococcus sp. DIV0159.</title>
        <authorList>
            <person name="Earl A."/>
            <person name="Manson A."/>
            <person name="Gilmore M."/>
            <person name="Sanders J."/>
            <person name="Shea T."/>
            <person name="Howe W."/>
            <person name="Livny J."/>
            <person name="Cuomo C."/>
            <person name="Neafsey D."/>
            <person name="Birren B."/>
        </authorList>
    </citation>
    <scope>NUCLEOTIDE SEQUENCE [LARGE SCALE GENOMIC DNA]</scope>
    <source>
        <strain evidence="2 3">665A</strain>
    </source>
</reference>
<dbReference type="Proteomes" id="UP000664357">
    <property type="component" value="Unassembled WGS sequence"/>
</dbReference>
<protein>
    <submittedName>
        <fullName evidence="2">Uncharacterized protein</fullName>
    </submittedName>
</protein>
<keyword evidence="1" id="KW-0812">Transmembrane</keyword>
<keyword evidence="1" id="KW-0472">Membrane</keyword>
<feature type="transmembrane region" description="Helical" evidence="1">
    <location>
        <begin position="34"/>
        <end position="54"/>
    </location>
</feature>
<name>A0ABV0EP53_9ENTE</name>
<organism evidence="2 3">
    <name type="scientific">Candidatus Enterococcus ferrettii</name>
    <dbReference type="NCBI Taxonomy" id="2815324"/>
    <lineage>
        <taxon>Bacteria</taxon>
        <taxon>Bacillati</taxon>
        <taxon>Bacillota</taxon>
        <taxon>Bacilli</taxon>
        <taxon>Lactobacillales</taxon>
        <taxon>Enterococcaceae</taxon>
        <taxon>Enterococcus</taxon>
    </lineage>
</organism>
<evidence type="ECO:0000313" key="2">
    <source>
        <dbReference type="EMBL" id="MEO1770406.1"/>
    </source>
</evidence>
<keyword evidence="1" id="KW-1133">Transmembrane helix</keyword>
<dbReference type="RefSeq" id="WP_207703154.1">
    <property type="nucleotide sequence ID" value="NZ_JAFREL020000002.1"/>
</dbReference>
<comment type="caution">
    <text evidence="2">The sequence shown here is derived from an EMBL/GenBank/DDBJ whole genome shotgun (WGS) entry which is preliminary data.</text>
</comment>
<keyword evidence="3" id="KW-1185">Reference proteome</keyword>
<gene>
    <name evidence="2" type="ORF">JZO67_002358</name>
</gene>
<accession>A0ABV0EP53</accession>
<sequence>MDEQSLGIIPDEIKGWNWGAFMFNITWGFGNRSYLPLLCLIPLFNIVWIFVCGFKGNEWAWQKGDYEDIKTFLAVQRTWNRAGLVAFIIAIIVIVLYFVFFAAVMSMLINGRYY</sequence>
<reference evidence="2 3" key="1">
    <citation type="submission" date="2021-03" db="EMBL/GenBank/DDBJ databases">
        <authorList>
            <person name="Gilmore M.S."/>
            <person name="Schwartzman J."/>
            <person name="Van Tyne D."/>
            <person name="Martin M."/>
            <person name="Earl A.M."/>
            <person name="Manson A.L."/>
            <person name="Straub T."/>
            <person name="Salamzade R."/>
            <person name="Saavedra J."/>
            <person name="Lebreton F."/>
            <person name="Prichula J."/>
            <person name="Schaufler K."/>
            <person name="Gaca A."/>
            <person name="Sgardioli B."/>
            <person name="Wagenaar J."/>
            <person name="Strong T."/>
        </authorList>
    </citation>
    <scope>NUCLEOTIDE SEQUENCE [LARGE SCALE GENOMIC DNA]</scope>
    <source>
        <strain evidence="2 3">665A</strain>
    </source>
</reference>
<feature type="transmembrane region" description="Helical" evidence="1">
    <location>
        <begin position="84"/>
        <end position="109"/>
    </location>
</feature>
<evidence type="ECO:0000256" key="1">
    <source>
        <dbReference type="SAM" id="Phobius"/>
    </source>
</evidence>
<evidence type="ECO:0000313" key="3">
    <source>
        <dbReference type="Proteomes" id="UP000664357"/>
    </source>
</evidence>
<proteinExistence type="predicted"/>
<dbReference type="EMBL" id="JAFREL020000002">
    <property type="protein sequence ID" value="MEO1770406.1"/>
    <property type="molecule type" value="Genomic_DNA"/>
</dbReference>